<sequence length="56" mass="5925">MEKLVILILTLATLGIAGPVITKVVVNSQVRQSAYWLPEGSFPDDGDFGDGLHQGG</sequence>
<name>A0ABW4D4J9_9LACO</name>
<proteinExistence type="predicted"/>
<accession>A0ABW4D4J9</accession>
<dbReference type="EMBL" id="JBHTOD010000006">
    <property type="protein sequence ID" value="MFD1455676.1"/>
    <property type="molecule type" value="Genomic_DNA"/>
</dbReference>
<evidence type="ECO:0000313" key="1">
    <source>
        <dbReference type="EMBL" id="MFD1455676.1"/>
    </source>
</evidence>
<protein>
    <recommendedName>
        <fullName evidence="3">Methanol dehydrogenase</fullName>
    </recommendedName>
</protein>
<gene>
    <name evidence="1" type="ORF">ACFQ44_08320</name>
</gene>
<dbReference type="Proteomes" id="UP001597189">
    <property type="component" value="Unassembled WGS sequence"/>
</dbReference>
<dbReference type="RefSeq" id="WP_203645769.1">
    <property type="nucleotide sequence ID" value="NZ_BOLN01000006.1"/>
</dbReference>
<evidence type="ECO:0008006" key="3">
    <source>
        <dbReference type="Google" id="ProtNLM"/>
    </source>
</evidence>
<comment type="caution">
    <text evidence="1">The sequence shown here is derived from an EMBL/GenBank/DDBJ whole genome shotgun (WGS) entry which is preliminary data.</text>
</comment>
<organism evidence="1 2">
    <name type="scientific">Levilactobacillus lanxiensis</name>
    <dbReference type="NCBI Taxonomy" id="2799568"/>
    <lineage>
        <taxon>Bacteria</taxon>
        <taxon>Bacillati</taxon>
        <taxon>Bacillota</taxon>
        <taxon>Bacilli</taxon>
        <taxon>Lactobacillales</taxon>
        <taxon>Lactobacillaceae</taxon>
        <taxon>Levilactobacillus</taxon>
    </lineage>
</organism>
<keyword evidence="2" id="KW-1185">Reference proteome</keyword>
<evidence type="ECO:0000313" key="2">
    <source>
        <dbReference type="Proteomes" id="UP001597189"/>
    </source>
</evidence>
<reference evidence="2" key="1">
    <citation type="journal article" date="2019" name="Int. J. Syst. Evol. Microbiol.">
        <title>The Global Catalogue of Microorganisms (GCM) 10K type strain sequencing project: providing services to taxonomists for standard genome sequencing and annotation.</title>
        <authorList>
            <consortium name="The Broad Institute Genomics Platform"/>
            <consortium name="The Broad Institute Genome Sequencing Center for Infectious Disease"/>
            <person name="Wu L."/>
            <person name="Ma J."/>
        </authorList>
    </citation>
    <scope>NUCLEOTIDE SEQUENCE [LARGE SCALE GENOMIC DNA]</scope>
    <source>
        <strain evidence="2">CCM 8979</strain>
    </source>
</reference>